<accession>A0A0F9I2M4</accession>
<name>A0A0F9I2M4_9ZZZZ</name>
<dbReference type="InterPro" id="IPR015421">
    <property type="entry name" value="PyrdxlP-dep_Trfase_major"/>
</dbReference>
<dbReference type="AlphaFoldDB" id="A0A0F9I2M4"/>
<dbReference type="Gene3D" id="3.90.1150.10">
    <property type="entry name" value="Aspartate Aminotransferase, domain 1"/>
    <property type="match status" value="1"/>
</dbReference>
<dbReference type="Pfam" id="PF01041">
    <property type="entry name" value="DegT_DnrJ_EryC1"/>
    <property type="match status" value="1"/>
</dbReference>
<dbReference type="InterPro" id="IPR015422">
    <property type="entry name" value="PyrdxlP-dep_Trfase_small"/>
</dbReference>
<keyword evidence="1" id="KW-0663">Pyridoxal phosphate</keyword>
<dbReference type="PIRSF" id="PIRSF000390">
    <property type="entry name" value="PLP_StrS"/>
    <property type="match status" value="1"/>
</dbReference>
<dbReference type="Gene3D" id="3.40.640.10">
    <property type="entry name" value="Type I PLP-dependent aspartate aminotransferase-like (Major domain)"/>
    <property type="match status" value="1"/>
</dbReference>
<evidence type="ECO:0000256" key="1">
    <source>
        <dbReference type="ARBA" id="ARBA00022898"/>
    </source>
</evidence>
<comment type="caution">
    <text evidence="2">The sequence shown here is derived from an EMBL/GenBank/DDBJ whole genome shotgun (WGS) entry which is preliminary data.</text>
</comment>
<protein>
    <submittedName>
        <fullName evidence="2">Uncharacterized protein</fullName>
    </submittedName>
</protein>
<dbReference type="GO" id="GO:0030170">
    <property type="term" value="F:pyridoxal phosphate binding"/>
    <property type="evidence" value="ECO:0007669"/>
    <property type="project" value="TreeGrafter"/>
</dbReference>
<dbReference type="GO" id="GO:0008483">
    <property type="term" value="F:transaminase activity"/>
    <property type="evidence" value="ECO:0007669"/>
    <property type="project" value="TreeGrafter"/>
</dbReference>
<organism evidence="2">
    <name type="scientific">marine sediment metagenome</name>
    <dbReference type="NCBI Taxonomy" id="412755"/>
    <lineage>
        <taxon>unclassified sequences</taxon>
        <taxon>metagenomes</taxon>
        <taxon>ecological metagenomes</taxon>
    </lineage>
</organism>
<dbReference type="PANTHER" id="PTHR30244:SF9">
    <property type="entry name" value="PROTEIN RV3402C"/>
    <property type="match status" value="1"/>
</dbReference>
<gene>
    <name evidence="2" type="ORF">LCGC14_1631940</name>
</gene>
<dbReference type="SUPFAM" id="SSF53383">
    <property type="entry name" value="PLP-dependent transferases"/>
    <property type="match status" value="1"/>
</dbReference>
<dbReference type="InterPro" id="IPR000653">
    <property type="entry name" value="DegT/StrS_aminotransferase"/>
</dbReference>
<reference evidence="2" key="1">
    <citation type="journal article" date="2015" name="Nature">
        <title>Complex archaea that bridge the gap between prokaryotes and eukaryotes.</title>
        <authorList>
            <person name="Spang A."/>
            <person name="Saw J.H."/>
            <person name="Jorgensen S.L."/>
            <person name="Zaremba-Niedzwiedzka K."/>
            <person name="Martijn J."/>
            <person name="Lind A.E."/>
            <person name="van Eijk R."/>
            <person name="Schleper C."/>
            <person name="Guy L."/>
            <person name="Ettema T.J."/>
        </authorList>
    </citation>
    <scope>NUCLEOTIDE SEQUENCE</scope>
</reference>
<dbReference type="GO" id="GO:0000271">
    <property type="term" value="P:polysaccharide biosynthetic process"/>
    <property type="evidence" value="ECO:0007669"/>
    <property type="project" value="TreeGrafter"/>
</dbReference>
<dbReference type="PROSITE" id="PS00018">
    <property type="entry name" value="EF_HAND_1"/>
    <property type="match status" value="1"/>
</dbReference>
<sequence>MQIPIYKPELPPYEVVEPEIRAMYASGILYPGPFTDRLVAEVQEFCDVSYCLPVASCSLGLILMLSTLSRGSKVIMPAFTFNATLQALEWNGLVPVVVDVDENGQLSAAEVRACLDEHPHNVSAILGVHMWGNLLDTYEFDRIAAERGIPMFYDAAHALGSFDDEAVAPGSATCFSIAATKPVSAGEGGLIVTNDGDMFNVLQDASSHGLYGSLDTKEKGINGKIQEFNSILAYHAIQQFDKTKSRRRELMEYYRANLADVPVRIWETREGVDPSYKDCVLFTDSRDELDAFLQSKGVGTKRYFDPAIPDMGSFEGIVHSADNGRKLAKTCLSLPLYPALTNEEIEYIINIVRSFFKGTNDTSV</sequence>
<proteinExistence type="predicted"/>
<dbReference type="InterPro" id="IPR018247">
    <property type="entry name" value="EF_Hand_1_Ca_BS"/>
</dbReference>
<evidence type="ECO:0000313" key="2">
    <source>
        <dbReference type="EMBL" id="KKM21782.1"/>
    </source>
</evidence>
<dbReference type="InterPro" id="IPR015424">
    <property type="entry name" value="PyrdxlP-dep_Trfase"/>
</dbReference>
<dbReference type="PANTHER" id="PTHR30244">
    <property type="entry name" value="TRANSAMINASE"/>
    <property type="match status" value="1"/>
</dbReference>
<dbReference type="EMBL" id="LAZR01013479">
    <property type="protein sequence ID" value="KKM21782.1"/>
    <property type="molecule type" value="Genomic_DNA"/>
</dbReference>